<keyword evidence="8" id="KW-0456">Lyase</keyword>
<dbReference type="InterPro" id="IPR007115">
    <property type="entry name" value="6-PTP_synth/QueD"/>
</dbReference>
<dbReference type="GeneTree" id="ENSGT01010000222828"/>
<reference evidence="9" key="2">
    <citation type="submission" date="2025-09" db="UniProtKB">
        <authorList>
            <consortium name="Ensembl"/>
        </authorList>
    </citation>
    <scope>IDENTIFICATION</scope>
</reference>
<dbReference type="Gene3D" id="3.30.479.10">
    <property type="entry name" value="6-pyruvoyl tetrahydropterin synthase/QueD"/>
    <property type="match status" value="1"/>
</dbReference>
<evidence type="ECO:0000313" key="10">
    <source>
        <dbReference type="Proteomes" id="UP000694404"/>
    </source>
</evidence>
<evidence type="ECO:0000256" key="4">
    <source>
        <dbReference type="ARBA" id="ARBA00013100"/>
    </source>
</evidence>
<dbReference type="GO" id="GO:0006729">
    <property type="term" value="P:tetrahydrobiopterin biosynthetic process"/>
    <property type="evidence" value="ECO:0007669"/>
    <property type="project" value="UniProtKB-UniPathway"/>
</dbReference>
<keyword evidence="7" id="KW-0783">Tetrahydrobiopterin biosynthesis</keyword>
<comment type="pathway">
    <text evidence="2">Cofactor biosynthesis; tetrahydrobiopterin biosynthesis; tetrahydrobiopterin from 7,8-dihydroneopterin triphosphate: step 1/3.</text>
</comment>
<evidence type="ECO:0000256" key="6">
    <source>
        <dbReference type="ARBA" id="ARBA00022833"/>
    </source>
</evidence>
<reference evidence="9" key="1">
    <citation type="submission" date="2025-08" db="UniProtKB">
        <authorList>
            <consortium name="Ensembl"/>
        </authorList>
    </citation>
    <scope>IDENTIFICATION</scope>
</reference>
<dbReference type="UniPathway" id="UPA00849">
    <property type="reaction ID" value="UER00819"/>
</dbReference>
<organism evidence="9 10">
    <name type="scientific">Chelonoidis abingdonii</name>
    <name type="common">Abingdon island giant tortoise</name>
    <name type="synonym">Testudo abingdonii</name>
    <dbReference type="NCBI Taxonomy" id="106734"/>
    <lineage>
        <taxon>Eukaryota</taxon>
        <taxon>Metazoa</taxon>
        <taxon>Chordata</taxon>
        <taxon>Craniata</taxon>
        <taxon>Vertebrata</taxon>
        <taxon>Euteleostomi</taxon>
        <taxon>Archelosauria</taxon>
        <taxon>Testudinata</taxon>
        <taxon>Testudines</taxon>
        <taxon>Cryptodira</taxon>
        <taxon>Durocryptodira</taxon>
        <taxon>Testudinoidea</taxon>
        <taxon>Testudinidae</taxon>
        <taxon>Chelonoidis</taxon>
    </lineage>
</organism>
<sequence length="97" mass="10921">MPPPRRAPARTAQVSRCLSFSACHRLHSKSLSDEENLKLFGKCNNPNRHGHNYKGEGLTGLSAILIHPDPERISSHGCMRETFGWDRPLAMLLRTLM</sequence>
<dbReference type="PANTHER" id="PTHR12589">
    <property type="entry name" value="PYRUVOYL TETRAHYDROBIOPTERIN SYNTHASE"/>
    <property type="match status" value="1"/>
</dbReference>
<dbReference type="GO" id="GO:0005739">
    <property type="term" value="C:mitochondrion"/>
    <property type="evidence" value="ECO:0007669"/>
    <property type="project" value="TreeGrafter"/>
</dbReference>
<keyword evidence="6" id="KW-0862">Zinc</keyword>
<keyword evidence="5" id="KW-0479">Metal-binding</keyword>
<dbReference type="Proteomes" id="UP000694404">
    <property type="component" value="Unplaced"/>
</dbReference>
<dbReference type="SUPFAM" id="SSF55620">
    <property type="entry name" value="Tetrahydrobiopterin biosynthesis enzymes-like"/>
    <property type="match status" value="1"/>
</dbReference>
<dbReference type="GO" id="GO:0003874">
    <property type="term" value="F:6-pyruvoyltetrahydropterin synthase activity"/>
    <property type="evidence" value="ECO:0007669"/>
    <property type="project" value="UniProtKB-EC"/>
</dbReference>
<protein>
    <recommendedName>
        <fullName evidence="4">6-pyruvoyltetrahydropterin synthase</fullName>
        <ecNumber evidence="4">4.2.3.12</ecNumber>
    </recommendedName>
</protein>
<dbReference type="PANTHER" id="PTHR12589:SF7">
    <property type="entry name" value="6-PYRUVOYL TETRAHYDROBIOPTERIN SYNTHASE"/>
    <property type="match status" value="1"/>
</dbReference>
<accession>A0A8C0FWY1</accession>
<dbReference type="GO" id="GO:0046872">
    <property type="term" value="F:metal ion binding"/>
    <property type="evidence" value="ECO:0007669"/>
    <property type="project" value="UniProtKB-KW"/>
</dbReference>
<dbReference type="AlphaFoldDB" id="A0A8C0FWY1"/>
<proteinExistence type="inferred from homology"/>
<dbReference type="EC" id="4.2.3.12" evidence="4"/>
<dbReference type="InterPro" id="IPR038418">
    <property type="entry name" value="6-PTP_synth/QueD_sf"/>
</dbReference>
<evidence type="ECO:0000256" key="5">
    <source>
        <dbReference type="ARBA" id="ARBA00022723"/>
    </source>
</evidence>
<dbReference type="Ensembl" id="ENSCABT00000000506.1">
    <property type="protein sequence ID" value="ENSCABP00000000457.1"/>
    <property type="gene ID" value="ENSCABG00000000424.1"/>
</dbReference>
<evidence type="ECO:0000256" key="8">
    <source>
        <dbReference type="ARBA" id="ARBA00023239"/>
    </source>
</evidence>
<name>A0A8C0FWY1_CHEAB</name>
<evidence type="ECO:0000256" key="3">
    <source>
        <dbReference type="ARBA" id="ARBA00009164"/>
    </source>
</evidence>
<comment type="similarity">
    <text evidence="3">Belongs to the PTPS family.</text>
</comment>
<evidence type="ECO:0000313" key="9">
    <source>
        <dbReference type="Ensembl" id="ENSCABP00000000457.1"/>
    </source>
</evidence>
<evidence type="ECO:0000256" key="2">
    <source>
        <dbReference type="ARBA" id="ARBA00005126"/>
    </source>
</evidence>
<keyword evidence="10" id="KW-1185">Reference proteome</keyword>
<evidence type="ECO:0000256" key="1">
    <source>
        <dbReference type="ARBA" id="ARBA00001947"/>
    </source>
</evidence>
<comment type="cofactor">
    <cofactor evidence="1">
        <name>Zn(2+)</name>
        <dbReference type="ChEBI" id="CHEBI:29105"/>
    </cofactor>
</comment>
<evidence type="ECO:0000256" key="7">
    <source>
        <dbReference type="ARBA" id="ARBA00023007"/>
    </source>
</evidence>